<protein>
    <recommendedName>
        <fullName evidence="3">C2H2-type domain-containing protein</fullName>
    </recommendedName>
</protein>
<gene>
    <name evidence="4" type="ORF">DACRYDRAFT_113112</name>
</gene>
<proteinExistence type="predicted"/>
<dbReference type="PROSITE" id="PS50157">
    <property type="entry name" value="ZINC_FINGER_C2H2_2"/>
    <property type="match status" value="1"/>
</dbReference>
<dbReference type="OrthoDB" id="3254002at2759"/>
<keyword evidence="1" id="KW-0479">Metal-binding</keyword>
<keyword evidence="1" id="KW-0862">Zinc</keyword>
<evidence type="ECO:0000256" key="2">
    <source>
        <dbReference type="SAM" id="MobiDB-lite"/>
    </source>
</evidence>
<feature type="region of interest" description="Disordered" evidence="2">
    <location>
        <begin position="353"/>
        <end position="415"/>
    </location>
</feature>
<feature type="region of interest" description="Disordered" evidence="2">
    <location>
        <begin position="249"/>
        <end position="294"/>
    </location>
</feature>
<evidence type="ECO:0000259" key="3">
    <source>
        <dbReference type="PROSITE" id="PS50157"/>
    </source>
</evidence>
<feature type="domain" description="C2H2-type" evidence="3">
    <location>
        <begin position="155"/>
        <end position="185"/>
    </location>
</feature>
<dbReference type="HOGENOM" id="CLU_633154_0_0_1"/>
<feature type="compositionally biased region" description="Polar residues" evidence="2">
    <location>
        <begin position="266"/>
        <end position="276"/>
    </location>
</feature>
<dbReference type="AlphaFoldDB" id="M5GCS8"/>
<keyword evidence="1" id="KW-0863">Zinc-finger</keyword>
<evidence type="ECO:0000313" key="5">
    <source>
        <dbReference type="Proteomes" id="UP000030653"/>
    </source>
</evidence>
<evidence type="ECO:0000313" key="4">
    <source>
        <dbReference type="EMBL" id="EJU06400.1"/>
    </source>
</evidence>
<sequence>MRMDSLGALVHLDPGRQIKYGDPGAVSVKRPLAELWRNPDAAIKYHHPPKGLKVEVEIRMSKRAFIRSEEAKMRAQADANPNPFPQDRLQLFECKWGDCDALLDSTKRMKQHVLKNHVYPSTDHICQWDDCGTRLHNVKKLEAHVHKAHLCHYTYICPYQDCSKGFLTEAAWRNHMSLDHPRKEQVVRQYAIPYAPEFIRPIPDLPEEPISPAEVLFLPVRQPPITPEFHRELGPWVLRRILGEVVGGQPRPSSAVSLSPAKGQSAPETGSPSSEHSSIEDQSPADRPPRLPPARYRYAYLNGNTHQIVNRLPPVDLNDIVREPGNHSTQWEIQPTVPSSSSIKVNKNLEELTPPVAAPPETPLFLPDEDEEELGQTSIRAVRDSRPEPPELPLFLPDDDEDDDKPGSSKYDAARPLQRIQRTAHRFDYDVTM</sequence>
<dbReference type="STRING" id="1858805.M5GCS8"/>
<dbReference type="SMART" id="SM00355">
    <property type="entry name" value="ZnF_C2H2"/>
    <property type="match status" value="3"/>
</dbReference>
<dbReference type="RefSeq" id="XP_040633294.1">
    <property type="nucleotide sequence ID" value="XM_040769565.1"/>
</dbReference>
<dbReference type="EMBL" id="JH795855">
    <property type="protein sequence ID" value="EJU06400.1"/>
    <property type="molecule type" value="Genomic_DNA"/>
</dbReference>
<evidence type="ECO:0000256" key="1">
    <source>
        <dbReference type="PROSITE-ProRule" id="PRU00042"/>
    </source>
</evidence>
<accession>M5GCS8</accession>
<name>M5GCS8_DACPD</name>
<keyword evidence="5" id="KW-1185">Reference proteome</keyword>
<dbReference type="PROSITE" id="PS00028">
    <property type="entry name" value="ZINC_FINGER_C2H2_1"/>
    <property type="match status" value="1"/>
</dbReference>
<dbReference type="GO" id="GO:0008270">
    <property type="term" value="F:zinc ion binding"/>
    <property type="evidence" value="ECO:0007669"/>
    <property type="project" value="UniProtKB-KW"/>
</dbReference>
<dbReference type="InterPro" id="IPR013087">
    <property type="entry name" value="Znf_C2H2_type"/>
</dbReference>
<dbReference type="GeneID" id="63684627"/>
<dbReference type="Proteomes" id="UP000030653">
    <property type="component" value="Unassembled WGS sequence"/>
</dbReference>
<organism evidence="4 5">
    <name type="scientific">Dacryopinax primogenitus (strain DJM 731)</name>
    <name type="common">Brown rot fungus</name>
    <dbReference type="NCBI Taxonomy" id="1858805"/>
    <lineage>
        <taxon>Eukaryota</taxon>
        <taxon>Fungi</taxon>
        <taxon>Dikarya</taxon>
        <taxon>Basidiomycota</taxon>
        <taxon>Agaricomycotina</taxon>
        <taxon>Dacrymycetes</taxon>
        <taxon>Dacrymycetales</taxon>
        <taxon>Dacrymycetaceae</taxon>
        <taxon>Dacryopinax</taxon>
    </lineage>
</organism>
<reference evidence="4 5" key="1">
    <citation type="journal article" date="2012" name="Science">
        <title>The Paleozoic origin of enzymatic lignin decomposition reconstructed from 31 fungal genomes.</title>
        <authorList>
            <person name="Floudas D."/>
            <person name="Binder M."/>
            <person name="Riley R."/>
            <person name="Barry K."/>
            <person name="Blanchette R.A."/>
            <person name="Henrissat B."/>
            <person name="Martinez A.T."/>
            <person name="Otillar R."/>
            <person name="Spatafora J.W."/>
            <person name="Yadav J.S."/>
            <person name="Aerts A."/>
            <person name="Benoit I."/>
            <person name="Boyd A."/>
            <person name="Carlson A."/>
            <person name="Copeland A."/>
            <person name="Coutinho P.M."/>
            <person name="de Vries R.P."/>
            <person name="Ferreira P."/>
            <person name="Findley K."/>
            <person name="Foster B."/>
            <person name="Gaskell J."/>
            <person name="Glotzer D."/>
            <person name="Gorecki P."/>
            <person name="Heitman J."/>
            <person name="Hesse C."/>
            <person name="Hori C."/>
            <person name="Igarashi K."/>
            <person name="Jurgens J.A."/>
            <person name="Kallen N."/>
            <person name="Kersten P."/>
            <person name="Kohler A."/>
            <person name="Kuees U."/>
            <person name="Kumar T.K.A."/>
            <person name="Kuo A."/>
            <person name="LaButti K."/>
            <person name="Larrondo L.F."/>
            <person name="Lindquist E."/>
            <person name="Ling A."/>
            <person name="Lombard V."/>
            <person name="Lucas S."/>
            <person name="Lundell T."/>
            <person name="Martin R."/>
            <person name="McLaughlin D.J."/>
            <person name="Morgenstern I."/>
            <person name="Morin E."/>
            <person name="Murat C."/>
            <person name="Nagy L.G."/>
            <person name="Nolan M."/>
            <person name="Ohm R.A."/>
            <person name="Patyshakuliyeva A."/>
            <person name="Rokas A."/>
            <person name="Ruiz-Duenas F.J."/>
            <person name="Sabat G."/>
            <person name="Salamov A."/>
            <person name="Samejima M."/>
            <person name="Schmutz J."/>
            <person name="Slot J.C."/>
            <person name="St John F."/>
            <person name="Stenlid J."/>
            <person name="Sun H."/>
            <person name="Sun S."/>
            <person name="Syed K."/>
            <person name="Tsang A."/>
            <person name="Wiebenga A."/>
            <person name="Young D."/>
            <person name="Pisabarro A."/>
            <person name="Eastwood D.C."/>
            <person name="Martin F."/>
            <person name="Cullen D."/>
            <person name="Grigoriev I.V."/>
            <person name="Hibbett D.S."/>
        </authorList>
    </citation>
    <scope>NUCLEOTIDE SEQUENCE [LARGE SCALE GENOMIC DNA]</scope>
    <source>
        <strain evidence="4 5">DJM-731 SS1</strain>
    </source>
</reference>